<dbReference type="Gene3D" id="2.30.310.10">
    <property type="entry name" value="ibrinogen binding protein from staphylococcus aureus domain"/>
    <property type="match status" value="1"/>
</dbReference>
<dbReference type="Pfam" id="PF05670">
    <property type="entry name" value="NFACT-R_1"/>
    <property type="match status" value="1"/>
</dbReference>
<feature type="region of interest" description="Disordered" evidence="2">
    <location>
        <begin position="646"/>
        <end position="668"/>
    </location>
</feature>
<evidence type="ECO:0000256" key="2">
    <source>
        <dbReference type="SAM" id="MobiDB-lite"/>
    </source>
</evidence>
<dbReference type="FunCoup" id="G0ECK1">
    <property type="interactions" value="119"/>
</dbReference>
<dbReference type="OrthoDB" id="10943at2157"/>
<dbReference type="GO" id="GO:0043023">
    <property type="term" value="F:ribosomal large subunit binding"/>
    <property type="evidence" value="ECO:0007669"/>
    <property type="project" value="TreeGrafter"/>
</dbReference>
<evidence type="ECO:0000313" key="5">
    <source>
        <dbReference type="Proteomes" id="UP000001037"/>
    </source>
</evidence>
<dbReference type="InterPro" id="IPR051608">
    <property type="entry name" value="RQC_Subunit_NEMF"/>
</dbReference>
<protein>
    <recommendedName>
        <fullName evidence="3">NFACT RNA-binding domain-containing protein</fullName>
    </recommendedName>
</protein>
<feature type="coiled-coil region" evidence="1">
    <location>
        <begin position="389"/>
        <end position="434"/>
    </location>
</feature>
<dbReference type="GO" id="GO:1990112">
    <property type="term" value="C:RQC complex"/>
    <property type="evidence" value="ECO:0007669"/>
    <property type="project" value="TreeGrafter"/>
</dbReference>
<dbReference type="STRING" id="694429.Pyrfu_1716"/>
<name>G0ECK1_PYRF1</name>
<gene>
    <name evidence="4" type="ordered locus">Pyrfu_1716</name>
</gene>
<dbReference type="GO" id="GO:0072344">
    <property type="term" value="P:rescue of stalled ribosome"/>
    <property type="evidence" value="ECO:0007669"/>
    <property type="project" value="TreeGrafter"/>
</dbReference>
<dbReference type="EMBL" id="CP002838">
    <property type="protein sequence ID" value="AEM39571.1"/>
    <property type="molecule type" value="Genomic_DNA"/>
</dbReference>
<reference evidence="4 5" key="1">
    <citation type="journal article" date="2011" name="Stand. Genomic Sci.">
        <title>Complete genome sequence of the hyperthermophilic chemolithoautotroph Pyrolobus fumarii type strain (1A).</title>
        <authorList>
            <person name="Anderson I."/>
            <person name="Goker M."/>
            <person name="Nolan M."/>
            <person name="Lucas S."/>
            <person name="Hammon N."/>
            <person name="Deshpande S."/>
            <person name="Cheng J.F."/>
            <person name="Tapia R."/>
            <person name="Han C."/>
            <person name="Goodwin L."/>
            <person name="Pitluck S."/>
            <person name="Huntemann M."/>
            <person name="Liolios K."/>
            <person name="Ivanova N."/>
            <person name="Pagani I."/>
            <person name="Mavromatis K."/>
            <person name="Ovchinikova G."/>
            <person name="Pati A."/>
            <person name="Chen A."/>
            <person name="Palaniappan K."/>
            <person name="Land M."/>
            <person name="Hauser L."/>
            <person name="Brambilla E.M."/>
            <person name="Huber H."/>
            <person name="Yasawong M."/>
            <person name="Rohde M."/>
            <person name="Spring S."/>
            <person name="Abt B."/>
            <person name="Sikorski J."/>
            <person name="Wirth R."/>
            <person name="Detter J.C."/>
            <person name="Woyke T."/>
            <person name="Bristow J."/>
            <person name="Eisen J.A."/>
            <person name="Markowitz V."/>
            <person name="Hugenholtz P."/>
            <person name="Kyrpides N.C."/>
            <person name="Klenk H.P."/>
            <person name="Lapidus A."/>
        </authorList>
    </citation>
    <scope>NUCLEOTIDE SEQUENCE [LARGE SCALE GENOMIC DNA]</scope>
    <source>
        <strain evidence="5">DSM 11204 / 1A</strain>
    </source>
</reference>
<dbReference type="eggNOG" id="arCOG01695">
    <property type="taxonomic scope" value="Archaea"/>
</dbReference>
<organism evidence="4 5">
    <name type="scientific">Pyrolobus fumarii (strain DSM 11204 / 1A)</name>
    <dbReference type="NCBI Taxonomy" id="694429"/>
    <lineage>
        <taxon>Archaea</taxon>
        <taxon>Thermoproteota</taxon>
        <taxon>Thermoprotei</taxon>
        <taxon>Desulfurococcales</taxon>
        <taxon>Pyrodictiaceae</taxon>
        <taxon>Pyrolobus</taxon>
    </lineage>
</organism>
<dbReference type="NCBIfam" id="NF041120">
    <property type="entry name" value="RqcH_arch"/>
    <property type="match status" value="1"/>
</dbReference>
<dbReference type="HOGENOM" id="CLU_003612_2_1_2"/>
<feature type="coiled-coil region" evidence="1">
    <location>
        <begin position="273"/>
        <end position="324"/>
    </location>
</feature>
<dbReference type="InterPro" id="IPR008532">
    <property type="entry name" value="NFACT_RNA-bd"/>
</dbReference>
<dbReference type="AlphaFoldDB" id="G0ECK1"/>
<keyword evidence="1" id="KW-0175">Coiled coil</keyword>
<dbReference type="GeneID" id="11138905"/>
<accession>G0ECK1</accession>
<dbReference type="Proteomes" id="UP000001037">
    <property type="component" value="Chromosome"/>
</dbReference>
<dbReference type="PANTHER" id="PTHR15239">
    <property type="entry name" value="NUCLEAR EXPORT MEDIATOR FACTOR NEMF"/>
    <property type="match status" value="1"/>
</dbReference>
<dbReference type="PANTHER" id="PTHR15239:SF6">
    <property type="entry name" value="RIBOSOME QUALITY CONTROL COMPLEX SUBUNIT NEMF"/>
    <property type="match status" value="1"/>
</dbReference>
<sequence length="668" mass="75526">MAKRKTSMTAFDVASVVRELEELKGARLVNIYEVFENVYLLRLRGTRDARVIAEPGRRVHETSYDVTGKEQPPPLIMALRKHIRGERLSTVKQLGFDRIILFEFANGYKLVVELLPRGVLALLDEKGSILHASEWREMRDRVIKRGVEYKQPPPAAVHPENLTEDVVRERLAGASGEVVRVLVRKLGYPGEVVEEALFRAGIEKTTPVEKLGASDIGAIVEAIRGIYRESLEARGYIVYDEKGLVLTVVPFKPSMYEGRYRAVESISKALDEYFVELEKARAVEEAVEKLEEEKGKLRAAISKTEELIREYEEKKVKLEKLALLVAENAALVDQALECARRMREGSGWDYIPGNCPGVVDVEPSRGVVKLNIGGSIVEVDIRSDSARLINELYRKIGELEKKRSRALRTLEELKKKLESLELEIREEARRARARIRRKEWYEKYHWMFTSHWLLVIGGRDASQNESVVKRYLGENNIFMHADIRGAPAVVVFAGGKEPPEEDIREAAVIAACYSRAWKEGLGAIDVYWVWGRQVSKAAPPGEYLTKGAFMVYGERNYIRGVELKLAIGLAEENDAPVVIVGPRELVRRRSLVYALLAPGDEEPSKLAKRLVRLFSSKLGDKAYLAKSLDVNELLRRIPGPSRVLEIARGEAREPPRPRAREAEAEEES</sequence>
<feature type="compositionally biased region" description="Basic and acidic residues" evidence="2">
    <location>
        <begin position="646"/>
        <end position="662"/>
    </location>
</feature>
<dbReference type="RefSeq" id="WP_014027248.1">
    <property type="nucleotide sequence ID" value="NC_015931.1"/>
</dbReference>
<evidence type="ECO:0000313" key="4">
    <source>
        <dbReference type="EMBL" id="AEM39571.1"/>
    </source>
</evidence>
<keyword evidence="5" id="KW-1185">Reference proteome</keyword>
<dbReference type="GO" id="GO:0000049">
    <property type="term" value="F:tRNA binding"/>
    <property type="evidence" value="ECO:0007669"/>
    <property type="project" value="TreeGrafter"/>
</dbReference>
<evidence type="ECO:0000256" key="1">
    <source>
        <dbReference type="SAM" id="Coils"/>
    </source>
</evidence>
<dbReference type="Pfam" id="PF05833">
    <property type="entry name" value="NFACT_N"/>
    <property type="match status" value="1"/>
</dbReference>
<dbReference type="KEGG" id="pfm:Pyrfu_1716"/>
<feature type="domain" description="NFACT RNA-binding" evidence="3">
    <location>
        <begin position="443"/>
        <end position="553"/>
    </location>
</feature>
<evidence type="ECO:0000259" key="3">
    <source>
        <dbReference type="Pfam" id="PF05670"/>
    </source>
</evidence>
<dbReference type="InParanoid" id="G0ECK1"/>
<proteinExistence type="predicted"/>